<keyword evidence="2" id="KW-1185">Reference proteome</keyword>
<comment type="caution">
    <text evidence="1">The sequence shown here is derived from an EMBL/GenBank/DDBJ whole genome shotgun (WGS) entry which is preliminary data.</text>
</comment>
<reference evidence="1 2" key="1">
    <citation type="submission" date="2024-01" db="EMBL/GenBank/DDBJ databases">
        <title>The complete chloroplast genome sequence of Lithospermum erythrorhizon: insights into the phylogenetic relationship among Boraginaceae species and the maternal lineages of purple gromwells.</title>
        <authorList>
            <person name="Okada T."/>
            <person name="Watanabe K."/>
        </authorList>
    </citation>
    <scope>NUCLEOTIDE SEQUENCE [LARGE SCALE GENOMIC DNA]</scope>
</reference>
<dbReference type="AlphaFoldDB" id="A0AAV3RI46"/>
<evidence type="ECO:0000313" key="1">
    <source>
        <dbReference type="EMBL" id="GAA0175500.1"/>
    </source>
</evidence>
<evidence type="ECO:0008006" key="3">
    <source>
        <dbReference type="Google" id="ProtNLM"/>
    </source>
</evidence>
<proteinExistence type="predicted"/>
<dbReference type="EMBL" id="BAABME010027392">
    <property type="protein sequence ID" value="GAA0175500.1"/>
    <property type="molecule type" value="Genomic_DNA"/>
</dbReference>
<evidence type="ECO:0000313" key="2">
    <source>
        <dbReference type="Proteomes" id="UP001454036"/>
    </source>
</evidence>
<sequence length="68" mass="7618">MEGIKEGGSISHPPLLDRINYLYWKAKLIAFLKFVDTKTWKVVLTGWSTPTITHNNGTIVKAEFVQGG</sequence>
<accession>A0AAV3RI46</accession>
<name>A0AAV3RI46_LITER</name>
<dbReference type="Proteomes" id="UP001454036">
    <property type="component" value="Unassembled WGS sequence"/>
</dbReference>
<protein>
    <recommendedName>
        <fullName evidence="3">Gag-pol polyprotein</fullName>
    </recommendedName>
</protein>
<gene>
    <name evidence="1" type="ORF">LIER_41925</name>
</gene>
<organism evidence="1 2">
    <name type="scientific">Lithospermum erythrorhizon</name>
    <name type="common">Purple gromwell</name>
    <name type="synonym">Lithospermum officinale var. erythrorhizon</name>
    <dbReference type="NCBI Taxonomy" id="34254"/>
    <lineage>
        <taxon>Eukaryota</taxon>
        <taxon>Viridiplantae</taxon>
        <taxon>Streptophyta</taxon>
        <taxon>Embryophyta</taxon>
        <taxon>Tracheophyta</taxon>
        <taxon>Spermatophyta</taxon>
        <taxon>Magnoliopsida</taxon>
        <taxon>eudicotyledons</taxon>
        <taxon>Gunneridae</taxon>
        <taxon>Pentapetalae</taxon>
        <taxon>asterids</taxon>
        <taxon>lamiids</taxon>
        <taxon>Boraginales</taxon>
        <taxon>Boraginaceae</taxon>
        <taxon>Boraginoideae</taxon>
        <taxon>Lithospermeae</taxon>
        <taxon>Lithospermum</taxon>
    </lineage>
</organism>